<reference evidence="1 2" key="1">
    <citation type="submission" date="2017-06" db="EMBL/GenBank/DDBJ databases">
        <title>Isolation and characterization of a thermophilic and butanogenic Thermoanaerobacterium thermosaccharolyticum M5 capable of efficient degradation of hemicellulose.</title>
        <authorList>
            <person name="Xin F."/>
            <person name="Jiang Y."/>
        </authorList>
    </citation>
    <scope>NUCLEOTIDE SEQUENCE [LARGE SCALE GENOMIC DNA]</scope>
    <source>
        <strain evidence="1 2">M5</strain>
    </source>
</reference>
<name>A0A231VH08_THETR</name>
<evidence type="ECO:0000313" key="2">
    <source>
        <dbReference type="Proteomes" id="UP000215301"/>
    </source>
</evidence>
<dbReference type="AlphaFoldDB" id="A0A231VH08"/>
<gene>
    <name evidence="1" type="ORF">CE561_07685</name>
</gene>
<dbReference type="EMBL" id="NKHD01000021">
    <property type="protein sequence ID" value="OXT07388.1"/>
    <property type="molecule type" value="Genomic_DNA"/>
</dbReference>
<dbReference type="RefSeq" id="WP_094045261.1">
    <property type="nucleotide sequence ID" value="NZ_NKHD01000021.1"/>
</dbReference>
<organism evidence="1 2">
    <name type="scientific">Thermoanaerobacterium thermosaccharolyticum</name>
    <name type="common">Clostridium thermosaccharolyticum</name>
    <dbReference type="NCBI Taxonomy" id="1517"/>
    <lineage>
        <taxon>Bacteria</taxon>
        <taxon>Bacillati</taxon>
        <taxon>Bacillota</taxon>
        <taxon>Clostridia</taxon>
        <taxon>Thermoanaerobacterales</taxon>
        <taxon>Thermoanaerobacteraceae</taxon>
        <taxon>Thermoanaerobacterium</taxon>
    </lineage>
</organism>
<comment type="caution">
    <text evidence="1">The sequence shown here is derived from an EMBL/GenBank/DDBJ whole genome shotgun (WGS) entry which is preliminary data.</text>
</comment>
<accession>A0A231VH08</accession>
<proteinExistence type="predicted"/>
<sequence>MKSVLLGNGINIQFGGKAYSNDFIMKRIIFNARSNRYDPLFGGLISGKEIERIFRAFVDIANKTLNGDYDGVGNADDQEAINDFKSRYIAPILKYYEIMLEDWFLLIRLFFITNADIKDQWQSVKQGFERMILDAIYNEGLLNNVHQRMNKKVKKYLKSFDYIFSLNYDRNIEALTGREVFHLHGDYSSLADSEDPGTIQGYIRHQAGEPTIVIEEFRHCFCNALLDYSGELKFKRASDIIKCTNEMNRWLELSRRNVDEFKKQIAALKEKDKNAYQYVITYIHNPTLRVGTDYHFEKLSNLEGELHIIGLSPNNDSHIFKCINESKLDKVCFYYYSEKDKNVSINKPYKLLNVEDLWKSLDAEKKKYNCSYPIPDDPMVDKFIEVFNALSFDPIPKEKIIDEVNSIPQFKVDQLCAMVRKELEEQKERGNPKNEDELIRGFNEISRIGLREGVLPSALFMLYTMNAKKYKD</sequence>
<evidence type="ECO:0000313" key="1">
    <source>
        <dbReference type="EMBL" id="OXT07388.1"/>
    </source>
</evidence>
<protein>
    <submittedName>
        <fullName evidence="1">Uncharacterized protein</fullName>
    </submittedName>
</protein>
<dbReference type="Proteomes" id="UP000215301">
    <property type="component" value="Unassembled WGS sequence"/>
</dbReference>